<dbReference type="RefSeq" id="WP_088237468.1">
    <property type="nucleotide sequence ID" value="NZ_FMAY01000009.1"/>
</dbReference>
<dbReference type="EMBL" id="FMAY01000009">
    <property type="protein sequence ID" value="SCC23611.1"/>
    <property type="molecule type" value="Genomic_DNA"/>
</dbReference>
<evidence type="ECO:0000313" key="1">
    <source>
        <dbReference type="EMBL" id="SCC23611.1"/>
    </source>
</evidence>
<dbReference type="OrthoDB" id="6490897at2"/>
<reference evidence="2" key="1">
    <citation type="submission" date="2016-08" db="EMBL/GenBank/DDBJ databases">
        <authorList>
            <person name="Varghese N."/>
            <person name="Submissions Spin"/>
        </authorList>
    </citation>
    <scope>NUCLEOTIDE SEQUENCE [LARGE SCALE GENOMIC DNA]</scope>
    <source>
        <strain evidence="2">REICA_082</strain>
    </source>
</reference>
<dbReference type="Proteomes" id="UP000198975">
    <property type="component" value="Unassembled WGS sequence"/>
</dbReference>
<name>A0A1C4CX20_9ENTR</name>
<dbReference type="AlphaFoldDB" id="A0A1C4CX20"/>
<gene>
    <name evidence="1" type="ORF">GA0061071_10970</name>
</gene>
<protein>
    <submittedName>
        <fullName evidence="1">Uncharacterized protein</fullName>
    </submittedName>
</protein>
<accession>A0A1C4CX20</accession>
<proteinExistence type="predicted"/>
<organism evidence="1 2">
    <name type="scientific">Kosakonia oryzendophytica</name>
    <dbReference type="NCBI Taxonomy" id="1005665"/>
    <lineage>
        <taxon>Bacteria</taxon>
        <taxon>Pseudomonadati</taxon>
        <taxon>Pseudomonadota</taxon>
        <taxon>Gammaproteobacteria</taxon>
        <taxon>Enterobacterales</taxon>
        <taxon>Enterobacteriaceae</taxon>
        <taxon>Kosakonia</taxon>
    </lineage>
</organism>
<evidence type="ECO:0000313" key="2">
    <source>
        <dbReference type="Proteomes" id="UP000198975"/>
    </source>
</evidence>
<keyword evidence="2" id="KW-1185">Reference proteome</keyword>
<sequence>MLTTALQQSVKIPVSSYLGLTEYAYTCYADSNDKNVFYVVPEIPVFSARDGRPQFMFYKYRSTDQQGGYAQFTVNLPQPTEEMKDKIRALLYNNISGQLSAKSTLIVKYVKANKAFKDDPTNKTKEKDRDTALKNTGLTAEQASVYEELYDPSKGDDQFLNRLMPDEAKKIKLQQPRYTTAQATLILDNNKAFYREIPTVLTPSGLGDNDTVFSLSLTGEGATLFEQVLKGSEKNASVGVRFNFTLDASLPAASVTVSYSSEKTKEVTQEIDRHTWSADEKKIEQKYLDAQAITSKVEIDLGAEELGMSQEQYLAWKESLRLWGQKQVEQILSSQTGLDMSLNLLNDAGGFDKFKESLKDTQSFSRVYSENAVVSFTIAPQTQLPSILSLLKKGEKLEDYFKEYDLDDPFYSHLQPEFYVTRDLAKYNIENVIVTVKYGDKASTLTFDRDDDKPKKTDYWYVDQKLGRVYSYSYVVNFSGVHAKPYHSGPIEVVDSLVETINVAQCGIVYADIATLISPAGWKIFEQVVVKTQYSDPKHGIEENPVNQIVTEKNPPQPYIYPIGIKQEEPIFFTADYHTVDGSKLTYVPPGSDSSSQMPDYATTKANQIQIENALPRQQNFNIVFQIPEQNVAFISFDLYIDYPRYHFKITKNLTVDEFPENKKTIVKSLTVQVMADEAGNEAEYSYKATIVYNEKPEKEIEDKFTGTTVFVKC</sequence>